<dbReference type="STRING" id="563176.SAMN04488090_4582"/>
<reference evidence="1 2" key="1">
    <citation type="submission" date="2016-10" db="EMBL/GenBank/DDBJ databases">
        <authorList>
            <person name="de Groot N.N."/>
        </authorList>
    </citation>
    <scope>NUCLEOTIDE SEQUENCE [LARGE SCALE GENOMIC DNA]</scope>
    <source>
        <strain evidence="1 2">DSM 21668</strain>
    </source>
</reference>
<organism evidence="1 2">
    <name type="scientific">Siphonobacter aquaeclarae</name>
    <dbReference type="NCBI Taxonomy" id="563176"/>
    <lineage>
        <taxon>Bacteria</taxon>
        <taxon>Pseudomonadati</taxon>
        <taxon>Bacteroidota</taxon>
        <taxon>Cytophagia</taxon>
        <taxon>Cytophagales</taxon>
        <taxon>Cytophagaceae</taxon>
        <taxon>Siphonobacter</taxon>
    </lineage>
</organism>
<dbReference type="Proteomes" id="UP000198901">
    <property type="component" value="Unassembled WGS sequence"/>
</dbReference>
<keyword evidence="2" id="KW-1185">Reference proteome</keyword>
<name>A0A1G9X7A6_9BACT</name>
<dbReference type="AlphaFoldDB" id="A0A1G9X7A6"/>
<protein>
    <recommendedName>
        <fullName evidence="3">DUF3618 domain-containing protein</fullName>
    </recommendedName>
</protein>
<proteinExistence type="predicted"/>
<evidence type="ECO:0008006" key="3">
    <source>
        <dbReference type="Google" id="ProtNLM"/>
    </source>
</evidence>
<dbReference type="RefSeq" id="WP_093208162.1">
    <property type="nucleotide sequence ID" value="NZ_FNGS01000010.1"/>
</dbReference>
<dbReference type="EMBL" id="FNGS01000010">
    <property type="protein sequence ID" value="SDM92567.1"/>
    <property type="molecule type" value="Genomic_DNA"/>
</dbReference>
<evidence type="ECO:0000313" key="1">
    <source>
        <dbReference type="EMBL" id="SDM92567.1"/>
    </source>
</evidence>
<dbReference type="OrthoDB" id="674482at2"/>
<accession>A0A1G9X7A6</accession>
<sequence length="155" mass="17493">MGTSIQNRSDLVAEQARLTNQLETSRAQIRQQLSGIKEEINPAKQAFKVATGLMARPQNALLHLGIGKGVDLALALTPIGRAVWPVRVLLPLVLKRATTNYLSQNRDEVLEKTLRWVRNVTEERPPKPKRTAKERFFRWVKRVTDDPAPASRVPL</sequence>
<gene>
    <name evidence="1" type="ORF">SAMN04488090_4582</name>
</gene>
<evidence type="ECO:0000313" key="2">
    <source>
        <dbReference type="Proteomes" id="UP000198901"/>
    </source>
</evidence>